<evidence type="ECO:0000313" key="2">
    <source>
        <dbReference type="Proteomes" id="UP000064967"/>
    </source>
</evidence>
<sequence>MRELVGAARSGSLLDEGVTAETVSADCRAAALSFMSGVATGWDKLDLALWLTGPYAAAVRHGVARERVPSLSYGPPLAESEVERLVTRVRGQILAALENAALDGGALGFVPDIVRRGLIRRAVDREGREVWIPRDIVRMRLRDRVESLFAVDHLNVPAPYADLLVCHLCEAIVFDKAAKQLGMCCHHKRDSGVVPRFEDVGGAPVNPTGKVRTSA</sequence>
<dbReference type="STRING" id="1391654.AKJ09_09923"/>
<proteinExistence type="predicted"/>
<evidence type="ECO:0000313" key="1">
    <source>
        <dbReference type="EMBL" id="AKV03260.1"/>
    </source>
</evidence>
<accession>A0A0K1QCX0</accession>
<dbReference type="RefSeq" id="WP_146654056.1">
    <property type="nucleotide sequence ID" value="NZ_CP012333.1"/>
</dbReference>
<gene>
    <name evidence="1" type="ORF">AKJ09_09923</name>
</gene>
<name>A0A0K1QCX0_9BACT</name>
<keyword evidence="2" id="KW-1185">Reference proteome</keyword>
<dbReference type="AlphaFoldDB" id="A0A0K1QCX0"/>
<reference evidence="1 2" key="1">
    <citation type="submission" date="2015-08" db="EMBL/GenBank/DDBJ databases">
        <authorList>
            <person name="Babu N.S."/>
            <person name="Beckwith C.J."/>
            <person name="Beseler K.G."/>
            <person name="Brison A."/>
            <person name="Carone J.V."/>
            <person name="Caskin T.P."/>
            <person name="Diamond M."/>
            <person name="Durham M.E."/>
            <person name="Foxe J.M."/>
            <person name="Go M."/>
            <person name="Henderson B.A."/>
            <person name="Jones I.B."/>
            <person name="McGettigan J.A."/>
            <person name="Micheletti S.J."/>
            <person name="Nasrallah M.E."/>
            <person name="Ortiz D."/>
            <person name="Piller C.R."/>
            <person name="Privatt S.R."/>
            <person name="Schneider S.L."/>
            <person name="Sharp S."/>
            <person name="Smith T.C."/>
            <person name="Stanton J.D."/>
            <person name="Ullery H.E."/>
            <person name="Wilson R.J."/>
            <person name="Serrano M.G."/>
            <person name="Buck G."/>
            <person name="Lee V."/>
            <person name="Wang Y."/>
            <person name="Carvalho R."/>
            <person name="Voegtly L."/>
            <person name="Shi R."/>
            <person name="Duckworth R."/>
            <person name="Johnson A."/>
            <person name="Loviza R."/>
            <person name="Walstead R."/>
            <person name="Shah Z."/>
            <person name="Kiflezghi M."/>
            <person name="Wade K."/>
            <person name="Ball S.L."/>
            <person name="Bradley K.W."/>
            <person name="Asai D.J."/>
            <person name="Bowman C.A."/>
            <person name="Russell D.A."/>
            <person name="Pope W.H."/>
            <person name="Jacobs-Sera D."/>
            <person name="Hendrix R.W."/>
            <person name="Hatfull G.F."/>
        </authorList>
    </citation>
    <scope>NUCLEOTIDE SEQUENCE [LARGE SCALE GENOMIC DNA]</scope>
    <source>
        <strain evidence="1 2">DSM 27648</strain>
    </source>
</reference>
<protein>
    <submittedName>
        <fullName evidence="1">Uncharacterized protein</fullName>
    </submittedName>
</protein>
<dbReference type="KEGG" id="llu:AKJ09_09923"/>
<dbReference type="Proteomes" id="UP000064967">
    <property type="component" value="Chromosome"/>
</dbReference>
<dbReference type="EMBL" id="CP012333">
    <property type="protein sequence ID" value="AKV03260.1"/>
    <property type="molecule type" value="Genomic_DNA"/>
</dbReference>
<organism evidence="1 2">
    <name type="scientific">Labilithrix luteola</name>
    <dbReference type="NCBI Taxonomy" id="1391654"/>
    <lineage>
        <taxon>Bacteria</taxon>
        <taxon>Pseudomonadati</taxon>
        <taxon>Myxococcota</taxon>
        <taxon>Polyangia</taxon>
        <taxon>Polyangiales</taxon>
        <taxon>Labilitrichaceae</taxon>
        <taxon>Labilithrix</taxon>
    </lineage>
</organism>